<comment type="caution">
    <text evidence="2">The sequence shown here is derived from an EMBL/GenBank/DDBJ whole genome shotgun (WGS) entry which is preliminary data.</text>
</comment>
<name>A0ABU1QXF1_9BACT</name>
<evidence type="ECO:0000313" key="3">
    <source>
        <dbReference type="Proteomes" id="UP001264980"/>
    </source>
</evidence>
<evidence type="ECO:0000256" key="1">
    <source>
        <dbReference type="SAM" id="Phobius"/>
    </source>
</evidence>
<dbReference type="Proteomes" id="UP001264980">
    <property type="component" value="Unassembled WGS sequence"/>
</dbReference>
<reference evidence="2 3" key="1">
    <citation type="submission" date="2023-07" db="EMBL/GenBank/DDBJ databases">
        <title>Sorghum-associated microbial communities from plants grown in Nebraska, USA.</title>
        <authorList>
            <person name="Schachtman D."/>
        </authorList>
    </citation>
    <scope>NUCLEOTIDE SEQUENCE [LARGE SCALE GENOMIC DNA]</scope>
    <source>
        <strain evidence="2 3">BE57</strain>
    </source>
</reference>
<dbReference type="RefSeq" id="WP_309983030.1">
    <property type="nucleotide sequence ID" value="NZ_JAVDTI010000002.1"/>
</dbReference>
<protein>
    <submittedName>
        <fullName evidence="2">Uncharacterized protein</fullName>
    </submittedName>
</protein>
<evidence type="ECO:0000313" key="2">
    <source>
        <dbReference type="EMBL" id="MDR6805329.1"/>
    </source>
</evidence>
<gene>
    <name evidence="2" type="ORF">J2W84_002375</name>
</gene>
<proteinExistence type="predicted"/>
<keyword evidence="1" id="KW-0812">Transmembrane</keyword>
<organism evidence="2 3">
    <name type="scientific">Dyadobacter fermentans</name>
    <dbReference type="NCBI Taxonomy" id="94254"/>
    <lineage>
        <taxon>Bacteria</taxon>
        <taxon>Pseudomonadati</taxon>
        <taxon>Bacteroidota</taxon>
        <taxon>Cytophagia</taxon>
        <taxon>Cytophagales</taxon>
        <taxon>Spirosomataceae</taxon>
        <taxon>Dyadobacter</taxon>
    </lineage>
</organism>
<feature type="transmembrane region" description="Helical" evidence="1">
    <location>
        <begin position="6"/>
        <end position="28"/>
    </location>
</feature>
<accession>A0ABU1QXF1</accession>
<keyword evidence="1" id="KW-0472">Membrane</keyword>
<keyword evidence="3" id="KW-1185">Reference proteome</keyword>
<dbReference type="EMBL" id="JAVDTI010000002">
    <property type="protein sequence ID" value="MDR6805329.1"/>
    <property type="molecule type" value="Genomic_DNA"/>
</dbReference>
<keyword evidence="1" id="KW-1133">Transmembrane helix</keyword>
<sequence length="72" mass="8257">MEIANLLSDIILIVTGAWIVFQLSRFLFRSVRFLYNALYGDIVLTNPRTGKSVTLGRYHRNGLSQEIQDILD</sequence>